<dbReference type="PANTHER" id="PTHR40060">
    <property type="entry name" value="UPF0316 PROTEIN YEBE"/>
    <property type="match status" value="1"/>
</dbReference>
<dbReference type="Proteomes" id="UP000824969">
    <property type="component" value="Chromosome"/>
</dbReference>
<evidence type="ECO:0000256" key="5">
    <source>
        <dbReference type="ARBA" id="ARBA00023136"/>
    </source>
</evidence>
<feature type="transmembrane region" description="Helical" evidence="6">
    <location>
        <begin position="32"/>
        <end position="50"/>
    </location>
</feature>
<evidence type="ECO:0000256" key="3">
    <source>
        <dbReference type="ARBA" id="ARBA00022692"/>
    </source>
</evidence>
<feature type="transmembrane region" description="Helical" evidence="6">
    <location>
        <begin position="98"/>
        <end position="118"/>
    </location>
</feature>
<feature type="domain" description="DUF2179" evidence="7">
    <location>
        <begin position="149"/>
        <end position="198"/>
    </location>
</feature>
<dbReference type="InterPro" id="IPR022930">
    <property type="entry name" value="UPF0316"/>
</dbReference>
<evidence type="ECO:0000256" key="1">
    <source>
        <dbReference type="ARBA" id="ARBA00004651"/>
    </source>
</evidence>
<evidence type="ECO:0000313" key="10">
    <source>
        <dbReference type="Proteomes" id="UP000824969"/>
    </source>
</evidence>
<dbReference type="Pfam" id="PF10035">
    <property type="entry name" value="DUF2179"/>
    <property type="match status" value="1"/>
</dbReference>
<dbReference type="InterPro" id="IPR044035">
    <property type="entry name" value="DUF5698"/>
</dbReference>
<evidence type="ECO:0000256" key="2">
    <source>
        <dbReference type="ARBA" id="ARBA00022475"/>
    </source>
</evidence>
<keyword evidence="2 6" id="KW-1003">Cell membrane</keyword>
<evidence type="ECO:0000313" key="9">
    <source>
        <dbReference type="EMBL" id="BBL68138.1"/>
    </source>
</evidence>
<feature type="transmembrane region" description="Helical" evidence="6">
    <location>
        <begin position="71"/>
        <end position="92"/>
    </location>
</feature>
<keyword evidence="3 6" id="KW-0812">Transmembrane</keyword>
<gene>
    <name evidence="9" type="ORF">MchiMG62_13190</name>
</gene>
<sequence length="224" mass="24097">MSGPAIRADPGPGPARDCILIYPAGRRSHMDFLSAGTLTPVLIPLLVFGARVIDVSLETLRIILLARGGRLIVPAIAFVEILFWIVSLGLVVNEFTNPVYLISYGAGFAAGNYVGILLEERLAMGICVLRVITSEEDRALIDAIRAAGYGVTVVAAEGLHGPCTIFYSVVRRCDLLPIARVVEEMSPCAFCTVEDVRSTTHGTFPRSGEGTWSGIQRRAVRIGK</sequence>
<keyword evidence="5 6" id="KW-0472">Membrane</keyword>
<dbReference type="EMBL" id="AP019781">
    <property type="protein sequence ID" value="BBL68138.1"/>
    <property type="molecule type" value="Genomic_DNA"/>
</dbReference>
<comment type="similarity">
    <text evidence="6">Belongs to the UPF0316 family.</text>
</comment>
<dbReference type="InterPro" id="IPR019264">
    <property type="entry name" value="DUF2179"/>
</dbReference>
<dbReference type="PANTHER" id="PTHR40060:SF1">
    <property type="entry name" value="UPF0316 PROTEIN YEBE"/>
    <property type="match status" value="1"/>
</dbReference>
<dbReference type="CDD" id="cd16381">
    <property type="entry name" value="YitT_C_like_1"/>
    <property type="match status" value="1"/>
</dbReference>
<keyword evidence="4 6" id="KW-1133">Transmembrane helix</keyword>
<dbReference type="NCBIfam" id="NF003191">
    <property type="entry name" value="PRK04164.1-2"/>
    <property type="match status" value="1"/>
</dbReference>
<organism evidence="9 10">
    <name type="scientific">Methanoculleus chikugoensis</name>
    <dbReference type="NCBI Taxonomy" id="118126"/>
    <lineage>
        <taxon>Archaea</taxon>
        <taxon>Methanobacteriati</taxon>
        <taxon>Methanobacteriota</taxon>
        <taxon>Stenosarchaea group</taxon>
        <taxon>Methanomicrobia</taxon>
        <taxon>Methanomicrobiales</taxon>
        <taxon>Methanomicrobiaceae</taxon>
        <taxon>Methanoculleus</taxon>
    </lineage>
</organism>
<proteinExistence type="inferred from homology"/>
<protein>
    <recommendedName>
        <fullName evidence="6">UPF0316 protein MchiMG62_13190</fullName>
    </recommendedName>
</protein>
<evidence type="ECO:0000256" key="6">
    <source>
        <dbReference type="HAMAP-Rule" id="MF_01515"/>
    </source>
</evidence>
<dbReference type="HAMAP" id="MF_01515">
    <property type="entry name" value="UPF0316"/>
    <property type="match status" value="1"/>
</dbReference>
<dbReference type="Pfam" id="PF18955">
    <property type="entry name" value="DUF5698"/>
    <property type="match status" value="1"/>
</dbReference>
<evidence type="ECO:0000256" key="4">
    <source>
        <dbReference type="ARBA" id="ARBA00022989"/>
    </source>
</evidence>
<keyword evidence="10" id="KW-1185">Reference proteome</keyword>
<evidence type="ECO:0000259" key="7">
    <source>
        <dbReference type="Pfam" id="PF10035"/>
    </source>
</evidence>
<accession>A0ABM7H5N1</accession>
<name>A0ABM7H5N1_9EURY</name>
<feature type="domain" description="DUF5698" evidence="8">
    <location>
        <begin position="59"/>
        <end position="116"/>
    </location>
</feature>
<reference evidence="9 10" key="1">
    <citation type="submission" date="2019-06" db="EMBL/GenBank/DDBJ databases">
        <title>Complete genome sequence of Methanoculleus chikugoensis strain MG62.</title>
        <authorList>
            <person name="Asakawa S."/>
            <person name="Dianou D."/>
        </authorList>
    </citation>
    <scope>NUCLEOTIDE SEQUENCE [LARGE SCALE GENOMIC DNA]</scope>
    <source>
        <strain evidence="9 10">MG62</strain>
    </source>
</reference>
<evidence type="ECO:0000259" key="8">
    <source>
        <dbReference type="Pfam" id="PF18955"/>
    </source>
</evidence>
<comment type="subcellular location">
    <subcellularLocation>
        <location evidence="1 6">Cell membrane</location>
        <topology evidence="1 6">Multi-pass membrane protein</topology>
    </subcellularLocation>
</comment>